<dbReference type="InterPro" id="IPR050790">
    <property type="entry name" value="ExbB/TolQ_transport"/>
</dbReference>
<protein>
    <submittedName>
        <fullName evidence="11">Biopolymer transport exbB1 protein</fullName>
    </submittedName>
</protein>
<reference evidence="11 12" key="1">
    <citation type="journal article" date="2013" name="Genome Announc.">
        <title>Complete genome sequence of Simiduia agarivorans SA1(T), a marine bacterium able to degrade a variety of polysaccharides.</title>
        <authorList>
            <person name="Lin S.Y."/>
            <person name="Shieh W.Y."/>
            <person name="Chen J.S."/>
            <person name="Tang S.L."/>
        </authorList>
    </citation>
    <scope>NUCLEOTIDE SEQUENCE [LARGE SCALE GENOMIC DNA]</scope>
    <source>
        <strain evidence="12">DSM 21679 / JCM 13881 / BCRC 17597 / SA1</strain>
    </source>
</reference>
<evidence type="ECO:0000256" key="1">
    <source>
        <dbReference type="ARBA" id="ARBA00004651"/>
    </source>
</evidence>
<evidence type="ECO:0000256" key="4">
    <source>
        <dbReference type="ARBA" id="ARBA00022692"/>
    </source>
</evidence>
<evidence type="ECO:0000256" key="6">
    <source>
        <dbReference type="ARBA" id="ARBA00022989"/>
    </source>
</evidence>
<keyword evidence="3" id="KW-1003">Cell membrane</keyword>
<feature type="domain" description="MotA/TolQ/ExbB proton channel" evidence="10">
    <location>
        <begin position="61"/>
        <end position="160"/>
    </location>
</feature>
<sequence length="192" mass="20357">MHPTAHTLIDSLGSFTWPLLALALITGLLLLERLITLTVNQCSHRLAHGTTQLLAHYGEGEREAALQLWLSEQHQRLTRGLKTVHIVALAAPLVGLLGTVMGLMQSFSALASQQGAIHPAQLADGLSFAMGTTVAGLAIALPALCGYHALRHWAGQQIQHAAHSAGWHLVREQRASELVAGQGLAKSGADSL</sequence>
<dbReference type="RefSeq" id="WP_015048518.1">
    <property type="nucleotide sequence ID" value="NC_018868.3"/>
</dbReference>
<dbReference type="GO" id="GO:0017038">
    <property type="term" value="P:protein import"/>
    <property type="evidence" value="ECO:0007669"/>
    <property type="project" value="TreeGrafter"/>
</dbReference>
<feature type="transmembrane region" description="Helical" evidence="9">
    <location>
        <begin position="86"/>
        <end position="108"/>
    </location>
</feature>
<dbReference type="GO" id="GO:0005886">
    <property type="term" value="C:plasma membrane"/>
    <property type="evidence" value="ECO:0007669"/>
    <property type="project" value="UniProtKB-SubCell"/>
</dbReference>
<accession>K4KQ25</accession>
<evidence type="ECO:0000256" key="5">
    <source>
        <dbReference type="ARBA" id="ARBA00022927"/>
    </source>
</evidence>
<keyword evidence="6 9" id="KW-1133">Transmembrane helix</keyword>
<organism evidence="11 12">
    <name type="scientific">Simiduia agarivorans (strain DSM 21679 / JCM 13881 / BCRC 17597 / SA1)</name>
    <dbReference type="NCBI Taxonomy" id="1117647"/>
    <lineage>
        <taxon>Bacteria</taxon>
        <taxon>Pseudomonadati</taxon>
        <taxon>Pseudomonadota</taxon>
        <taxon>Gammaproteobacteria</taxon>
        <taxon>Cellvibrionales</taxon>
        <taxon>Cellvibrionaceae</taxon>
        <taxon>Simiduia</taxon>
    </lineage>
</organism>
<evidence type="ECO:0000256" key="2">
    <source>
        <dbReference type="ARBA" id="ARBA00022448"/>
    </source>
</evidence>
<keyword evidence="4 9" id="KW-0812">Transmembrane</keyword>
<keyword evidence="2 8" id="KW-0813">Transport</keyword>
<evidence type="ECO:0000256" key="3">
    <source>
        <dbReference type="ARBA" id="ARBA00022475"/>
    </source>
</evidence>
<evidence type="ECO:0000256" key="7">
    <source>
        <dbReference type="ARBA" id="ARBA00023136"/>
    </source>
</evidence>
<gene>
    <name evidence="11" type="ordered locus">M5M_16165</name>
</gene>
<keyword evidence="5 8" id="KW-0653">Protein transport</keyword>
<dbReference type="Pfam" id="PF01618">
    <property type="entry name" value="MotA_ExbB"/>
    <property type="match status" value="1"/>
</dbReference>
<evidence type="ECO:0000313" key="12">
    <source>
        <dbReference type="Proteomes" id="UP000000466"/>
    </source>
</evidence>
<dbReference type="HOGENOM" id="CLU_1414320_0_0_6"/>
<dbReference type="AlphaFoldDB" id="K4KQ25"/>
<dbReference type="EMBL" id="CP003746">
    <property type="protein sequence ID" value="AFV00366.1"/>
    <property type="molecule type" value="Genomic_DNA"/>
</dbReference>
<feature type="transmembrane region" description="Helical" evidence="9">
    <location>
        <begin position="12"/>
        <end position="31"/>
    </location>
</feature>
<dbReference type="OrthoDB" id="5916588at2"/>
<comment type="similarity">
    <text evidence="8">Belongs to the exbB/tolQ family.</text>
</comment>
<feature type="transmembrane region" description="Helical" evidence="9">
    <location>
        <begin position="128"/>
        <end position="150"/>
    </location>
</feature>
<name>K4KQ25_SIMAS</name>
<dbReference type="eggNOG" id="COG0811">
    <property type="taxonomic scope" value="Bacteria"/>
</dbReference>
<dbReference type="STRING" id="1117647.M5M_16165"/>
<proteinExistence type="inferred from homology"/>
<evidence type="ECO:0000256" key="8">
    <source>
        <dbReference type="RuleBase" id="RU004057"/>
    </source>
</evidence>
<keyword evidence="7 9" id="KW-0472">Membrane</keyword>
<dbReference type="PANTHER" id="PTHR30625:SF15">
    <property type="entry name" value="BIOPOLYMER TRANSPORT PROTEIN EXBB"/>
    <property type="match status" value="1"/>
</dbReference>
<dbReference type="Proteomes" id="UP000000466">
    <property type="component" value="Chromosome"/>
</dbReference>
<evidence type="ECO:0000313" key="11">
    <source>
        <dbReference type="EMBL" id="AFV00366.1"/>
    </source>
</evidence>
<comment type="subcellular location">
    <subcellularLocation>
        <location evidence="1">Cell membrane</location>
        <topology evidence="1">Multi-pass membrane protein</topology>
    </subcellularLocation>
    <subcellularLocation>
        <location evidence="8">Membrane</location>
        <topology evidence="8">Multi-pass membrane protein</topology>
    </subcellularLocation>
</comment>
<dbReference type="PANTHER" id="PTHR30625">
    <property type="entry name" value="PROTEIN TOLQ"/>
    <property type="match status" value="1"/>
</dbReference>
<dbReference type="InterPro" id="IPR002898">
    <property type="entry name" value="MotA_ExbB_proton_chnl"/>
</dbReference>
<keyword evidence="12" id="KW-1185">Reference proteome</keyword>
<evidence type="ECO:0000256" key="9">
    <source>
        <dbReference type="SAM" id="Phobius"/>
    </source>
</evidence>
<dbReference type="KEGG" id="saga:M5M_16165"/>
<evidence type="ECO:0000259" key="10">
    <source>
        <dbReference type="Pfam" id="PF01618"/>
    </source>
</evidence>